<proteinExistence type="inferred from homology"/>
<reference evidence="11 12" key="1">
    <citation type="journal article" date="2014" name="PLoS ONE">
        <title>De novo Genome Assembly of the Fungal Plant Pathogen Pyrenophora semeniperda.</title>
        <authorList>
            <person name="Soliai M.M."/>
            <person name="Meyer S.E."/>
            <person name="Udall J.A."/>
            <person name="Elzinga D.E."/>
            <person name="Hermansen R.A."/>
            <person name="Bodily P.M."/>
            <person name="Hart A.A."/>
            <person name="Coleman C.E."/>
        </authorList>
    </citation>
    <scope>NUCLEOTIDE SEQUENCE [LARGE SCALE GENOMIC DNA]</scope>
    <source>
        <strain evidence="11 12">CCB06</strain>
        <tissue evidence="11">Mycelium</tissue>
    </source>
</reference>
<name>A0A3M7M9T5_9PLEO</name>
<comment type="similarity">
    <text evidence="2">Belongs to the tellurite-resistance/dicarboxylate transporter (TDT) family.</text>
</comment>
<feature type="transmembrane region" description="Helical" evidence="10">
    <location>
        <begin position="252"/>
        <end position="275"/>
    </location>
</feature>
<evidence type="ECO:0000256" key="3">
    <source>
        <dbReference type="ARBA" id="ARBA00022448"/>
    </source>
</evidence>
<accession>A0A3M7M9T5</accession>
<keyword evidence="7 10" id="KW-0472">Membrane</keyword>
<comment type="function">
    <text evidence="8">Sulphite efflux pump required for the secretion of sulphite as a reducing agent. In the presence of sulphite, cystine in keratin is directly cleaved to cysteine and S-sulphocysteine, and thereby, reduced proteins become accessible to hydrolysis by a variety of secreted endo- and exoproteases. Excretion of sulphite mediated by an efflux pump also represents a detoxification pathway for dermatophytes during infection of the epidermal stratum corneum, hair and nails, which are rich in cysteine.</text>
</comment>
<keyword evidence="5 10" id="KW-0812">Transmembrane</keyword>
<dbReference type="OrthoDB" id="1099at2759"/>
<gene>
    <name evidence="11" type="ORF">GMOD_00005655</name>
</gene>
<feature type="transmembrane region" description="Helical" evidence="10">
    <location>
        <begin position="117"/>
        <end position="141"/>
    </location>
</feature>
<evidence type="ECO:0000313" key="11">
    <source>
        <dbReference type="EMBL" id="RMZ71144.1"/>
    </source>
</evidence>
<protein>
    <recommendedName>
        <fullName evidence="9">Sulfite efflux pump SSU1</fullName>
    </recommendedName>
</protein>
<dbReference type="InterPro" id="IPR038665">
    <property type="entry name" value="Voltage-dep_anion_channel_sf"/>
</dbReference>
<keyword evidence="4" id="KW-1003">Cell membrane</keyword>
<dbReference type="GO" id="GO:0005886">
    <property type="term" value="C:plasma membrane"/>
    <property type="evidence" value="ECO:0007669"/>
    <property type="project" value="UniProtKB-SubCell"/>
</dbReference>
<dbReference type="AlphaFoldDB" id="A0A3M7M9T5"/>
<dbReference type="Proteomes" id="UP000265663">
    <property type="component" value="Unassembled WGS sequence"/>
</dbReference>
<feature type="transmembrane region" description="Helical" evidence="10">
    <location>
        <begin position="41"/>
        <end position="60"/>
    </location>
</feature>
<dbReference type="InterPro" id="IPR004695">
    <property type="entry name" value="SLAC1/Mae1/Ssu1/TehA"/>
</dbReference>
<evidence type="ECO:0000256" key="9">
    <source>
        <dbReference type="ARBA" id="ARBA00072906"/>
    </source>
</evidence>
<dbReference type="EMBL" id="KE747826">
    <property type="protein sequence ID" value="RMZ71144.1"/>
    <property type="molecule type" value="Genomic_DNA"/>
</dbReference>
<keyword evidence="12" id="KW-1185">Reference proteome</keyword>
<evidence type="ECO:0000256" key="4">
    <source>
        <dbReference type="ARBA" id="ARBA00022475"/>
    </source>
</evidence>
<evidence type="ECO:0000256" key="5">
    <source>
        <dbReference type="ARBA" id="ARBA00022692"/>
    </source>
</evidence>
<feature type="transmembrane region" description="Helical" evidence="10">
    <location>
        <begin position="359"/>
        <end position="384"/>
    </location>
</feature>
<feature type="transmembrane region" description="Helical" evidence="10">
    <location>
        <begin position="72"/>
        <end position="97"/>
    </location>
</feature>
<feature type="transmembrane region" description="Helical" evidence="10">
    <location>
        <begin position="295"/>
        <end position="323"/>
    </location>
</feature>
<keyword evidence="6 10" id="KW-1133">Transmembrane helix</keyword>
<feature type="transmembrane region" description="Helical" evidence="10">
    <location>
        <begin position="213"/>
        <end position="240"/>
    </location>
</feature>
<dbReference type="CDD" id="cd09318">
    <property type="entry name" value="TDT_SSU1"/>
    <property type="match status" value="1"/>
</dbReference>
<feature type="transmembrane region" description="Helical" evidence="10">
    <location>
        <begin position="335"/>
        <end position="353"/>
    </location>
</feature>
<sequence>MANSRQPAKLAPRCTKLHAIMGTYLTQKNTQRTHSLTRTFLFFRQFAATMGTGIVAILLHTLSSLYPSQHRALHILSIVFFLLNIVVFTVVFVISLLRYTLYPATWTLMLRHPMQSLFVGTLPMGFATLVNMFVAVCVPAWGGSTPYIAWGMWWVDVGVSIACCLWLPFQMMTKHQNRHETMTAAWLLPIVACIVAAASGGVVASVLPDPKHSLITIVTSYVLWGMGVPLALVVLTIYFHRLAIHKLPPQEVIVSVFLPLGPLGQGGYAAMQLGIQASKIFPLTKTLFYPVAGEVLYVLGFMTAMVLWGFGLVWLFFAVASIVSQKKFFSFNMGWWGFTFPIGVFAMSTITLGQELPSAFFRIAGTVLAVGVMVLWAVVAFGTVRNILFGNLFEAPCLREMEKRASAAATARPYQDA</sequence>
<evidence type="ECO:0000256" key="6">
    <source>
        <dbReference type="ARBA" id="ARBA00022989"/>
    </source>
</evidence>
<dbReference type="Gene3D" id="1.50.10.150">
    <property type="entry name" value="Voltage-dependent anion channel"/>
    <property type="match status" value="1"/>
</dbReference>
<evidence type="ECO:0000256" key="1">
    <source>
        <dbReference type="ARBA" id="ARBA00004651"/>
    </source>
</evidence>
<dbReference type="InterPro" id="IPR051629">
    <property type="entry name" value="Sulfite_efflux_TDT"/>
</dbReference>
<dbReference type="PANTHER" id="PTHR31686">
    <property type="match status" value="1"/>
</dbReference>
<dbReference type="Pfam" id="PF03595">
    <property type="entry name" value="SLAC1"/>
    <property type="match status" value="1"/>
</dbReference>
<dbReference type="PANTHER" id="PTHR31686:SF1">
    <property type="entry name" value="SULFITE EFFLUX PUMP SSU1"/>
    <property type="match status" value="1"/>
</dbReference>
<evidence type="ECO:0000313" key="12">
    <source>
        <dbReference type="Proteomes" id="UP000265663"/>
    </source>
</evidence>
<dbReference type="FunFam" id="1.50.10.150:FF:000004">
    <property type="entry name" value="Malic acid transporter"/>
    <property type="match status" value="1"/>
</dbReference>
<organism evidence="11 12">
    <name type="scientific">Pyrenophora seminiperda CCB06</name>
    <dbReference type="NCBI Taxonomy" id="1302712"/>
    <lineage>
        <taxon>Eukaryota</taxon>
        <taxon>Fungi</taxon>
        <taxon>Dikarya</taxon>
        <taxon>Ascomycota</taxon>
        <taxon>Pezizomycotina</taxon>
        <taxon>Dothideomycetes</taxon>
        <taxon>Pleosporomycetidae</taxon>
        <taxon>Pleosporales</taxon>
        <taxon>Pleosporineae</taxon>
        <taxon>Pleosporaceae</taxon>
        <taxon>Pyrenophora</taxon>
    </lineage>
</organism>
<dbReference type="GO" id="GO:0000319">
    <property type="term" value="F:sulfite transmembrane transporter activity"/>
    <property type="evidence" value="ECO:0007669"/>
    <property type="project" value="TreeGrafter"/>
</dbReference>
<feature type="transmembrane region" description="Helical" evidence="10">
    <location>
        <begin position="181"/>
        <end position="207"/>
    </location>
</feature>
<feature type="transmembrane region" description="Helical" evidence="10">
    <location>
        <begin position="147"/>
        <end position="169"/>
    </location>
</feature>
<evidence type="ECO:0000256" key="2">
    <source>
        <dbReference type="ARBA" id="ARBA00008566"/>
    </source>
</evidence>
<keyword evidence="3" id="KW-0813">Transport</keyword>
<evidence type="ECO:0000256" key="7">
    <source>
        <dbReference type="ARBA" id="ARBA00023136"/>
    </source>
</evidence>
<evidence type="ECO:0000256" key="8">
    <source>
        <dbReference type="ARBA" id="ARBA00056100"/>
    </source>
</evidence>
<comment type="subcellular location">
    <subcellularLocation>
        <location evidence="1">Cell membrane</location>
        <topology evidence="1">Multi-pass membrane protein</topology>
    </subcellularLocation>
</comment>
<evidence type="ECO:0000256" key="10">
    <source>
        <dbReference type="SAM" id="Phobius"/>
    </source>
</evidence>